<accession>A0A0D9YWY5</accession>
<proteinExistence type="predicted"/>
<reference evidence="1" key="1">
    <citation type="submission" date="2015-04" db="UniProtKB">
        <authorList>
            <consortium name="EnsemblPlants"/>
        </authorList>
    </citation>
    <scope>IDENTIFICATION</scope>
</reference>
<keyword evidence="2" id="KW-1185">Reference proteome</keyword>
<evidence type="ECO:0000313" key="1">
    <source>
        <dbReference type="EnsemblPlants" id="OGLUM02G29750.4"/>
    </source>
</evidence>
<evidence type="ECO:0000313" key="2">
    <source>
        <dbReference type="Proteomes" id="UP000026961"/>
    </source>
</evidence>
<dbReference type="AlphaFoldDB" id="A0A0D9YWY5"/>
<sequence>MLGTPLALGLLITRGWKLRWFTLGGKSHVDGAARAPALAVVASPAPSDVKPDSSMMPGYAARRLERWKRLLLNDGLPPDLYWCLPLPENLSTMSFN</sequence>
<dbReference type="Gramene" id="OGLUM02G29750.4">
    <property type="protein sequence ID" value="OGLUM02G29750.4"/>
    <property type="gene ID" value="OGLUM02G29750"/>
</dbReference>
<reference evidence="1" key="2">
    <citation type="submission" date="2018-05" db="EMBL/GenBank/DDBJ databases">
        <title>OgluRS3 (Oryza glumaepatula Reference Sequence Version 3).</title>
        <authorList>
            <person name="Zhang J."/>
            <person name="Kudrna D."/>
            <person name="Lee S."/>
            <person name="Talag J."/>
            <person name="Welchert J."/>
            <person name="Wing R.A."/>
        </authorList>
    </citation>
    <scope>NUCLEOTIDE SEQUENCE [LARGE SCALE GENOMIC DNA]</scope>
</reference>
<dbReference type="HOGENOM" id="CLU_2363131_0_0_1"/>
<dbReference type="Proteomes" id="UP000026961">
    <property type="component" value="Chromosome 2"/>
</dbReference>
<dbReference type="EnsemblPlants" id="OGLUM02G29750.4">
    <property type="protein sequence ID" value="OGLUM02G29750.4"/>
    <property type="gene ID" value="OGLUM02G29750"/>
</dbReference>
<organism evidence="1">
    <name type="scientific">Oryza glumipatula</name>
    <dbReference type="NCBI Taxonomy" id="40148"/>
    <lineage>
        <taxon>Eukaryota</taxon>
        <taxon>Viridiplantae</taxon>
        <taxon>Streptophyta</taxon>
        <taxon>Embryophyta</taxon>
        <taxon>Tracheophyta</taxon>
        <taxon>Spermatophyta</taxon>
        <taxon>Magnoliopsida</taxon>
        <taxon>Liliopsida</taxon>
        <taxon>Poales</taxon>
        <taxon>Poaceae</taxon>
        <taxon>BOP clade</taxon>
        <taxon>Oryzoideae</taxon>
        <taxon>Oryzeae</taxon>
        <taxon>Oryzinae</taxon>
        <taxon>Oryza</taxon>
    </lineage>
</organism>
<protein>
    <submittedName>
        <fullName evidence="1">Uncharacterized protein</fullName>
    </submittedName>
</protein>
<name>A0A0D9YWY5_9ORYZ</name>